<feature type="region of interest" description="Disordered" evidence="1">
    <location>
        <begin position="319"/>
        <end position="356"/>
    </location>
</feature>
<dbReference type="EMBL" id="AGNL01017977">
    <property type="protein sequence ID" value="EJK63832.1"/>
    <property type="molecule type" value="Genomic_DNA"/>
</dbReference>
<feature type="non-terminal residue" evidence="2">
    <location>
        <position position="1"/>
    </location>
</feature>
<feature type="compositionally biased region" description="Low complexity" evidence="1">
    <location>
        <begin position="149"/>
        <end position="158"/>
    </location>
</feature>
<accession>K0T049</accession>
<evidence type="ECO:0000313" key="3">
    <source>
        <dbReference type="Proteomes" id="UP000266841"/>
    </source>
</evidence>
<evidence type="ECO:0000313" key="2">
    <source>
        <dbReference type="EMBL" id="EJK63832.1"/>
    </source>
</evidence>
<protein>
    <submittedName>
        <fullName evidence="2">Uncharacterized protein</fullName>
    </submittedName>
</protein>
<feature type="compositionally biased region" description="Acidic residues" evidence="1">
    <location>
        <begin position="346"/>
        <end position="356"/>
    </location>
</feature>
<reference evidence="2 3" key="1">
    <citation type="journal article" date="2012" name="Genome Biol.">
        <title>Genome and low-iron response of an oceanic diatom adapted to chronic iron limitation.</title>
        <authorList>
            <person name="Lommer M."/>
            <person name="Specht M."/>
            <person name="Roy A.S."/>
            <person name="Kraemer L."/>
            <person name="Andreson R."/>
            <person name="Gutowska M.A."/>
            <person name="Wolf J."/>
            <person name="Bergner S.V."/>
            <person name="Schilhabel M.B."/>
            <person name="Klostermeier U.C."/>
            <person name="Beiko R.G."/>
            <person name="Rosenstiel P."/>
            <person name="Hippler M."/>
            <person name="Laroche J."/>
        </authorList>
    </citation>
    <scope>NUCLEOTIDE SEQUENCE [LARGE SCALE GENOMIC DNA]</scope>
    <source>
        <strain evidence="2 3">CCMP1005</strain>
    </source>
</reference>
<dbReference type="AlphaFoldDB" id="K0T049"/>
<comment type="caution">
    <text evidence="2">The sequence shown here is derived from an EMBL/GenBank/DDBJ whole genome shotgun (WGS) entry which is preliminary data.</text>
</comment>
<gene>
    <name evidence="2" type="ORF">THAOC_15490</name>
</gene>
<feature type="region of interest" description="Disordered" evidence="1">
    <location>
        <begin position="47"/>
        <end position="158"/>
    </location>
</feature>
<name>K0T049_THAOC</name>
<sequence length="356" mass="36828">VRVGRRVELHVVGVEVRRRVGPEPARREGVRGGVEVRVPTVLLRGRRTRGASSPDARVLPDGRAGAVRDAPGVGPAHRHVGTRLRVPTGRRGRVGGAAASDEDQASLVPRQPAGEPHLAPHGRRRSAAAGRGEGPAKKGKSIASRGETSSSPVLSPPLVLSPADVPAGSRPAGSRLTLFLLTLFVPSLLPPAPPGMDATSGRMSYTMPSLASGLTTGGATGESSSPASAPVKSRDLCPFLAVRAGPGTPTRAPAAAGGELCPKAGSVRALLFPPGRPDPPPNLSPPRDGWRPSAVTSPLRLSLRTFELTPLTDRRIELEAGGVGAEPPRWSQSRHSAILPDRSVGLDDDAADPPSR</sequence>
<dbReference type="Proteomes" id="UP000266841">
    <property type="component" value="Unassembled WGS sequence"/>
</dbReference>
<feature type="region of interest" description="Disordered" evidence="1">
    <location>
        <begin position="273"/>
        <end position="295"/>
    </location>
</feature>
<organism evidence="2 3">
    <name type="scientific">Thalassiosira oceanica</name>
    <name type="common">Marine diatom</name>
    <dbReference type="NCBI Taxonomy" id="159749"/>
    <lineage>
        <taxon>Eukaryota</taxon>
        <taxon>Sar</taxon>
        <taxon>Stramenopiles</taxon>
        <taxon>Ochrophyta</taxon>
        <taxon>Bacillariophyta</taxon>
        <taxon>Coscinodiscophyceae</taxon>
        <taxon>Thalassiosirophycidae</taxon>
        <taxon>Thalassiosirales</taxon>
        <taxon>Thalassiosiraceae</taxon>
        <taxon>Thalassiosira</taxon>
    </lineage>
</organism>
<feature type="compositionally biased region" description="Basic residues" evidence="1">
    <location>
        <begin position="76"/>
        <end position="93"/>
    </location>
</feature>
<proteinExistence type="predicted"/>
<feature type="compositionally biased region" description="Pro residues" evidence="1">
    <location>
        <begin position="274"/>
        <end position="284"/>
    </location>
</feature>
<keyword evidence="3" id="KW-1185">Reference proteome</keyword>
<evidence type="ECO:0000256" key="1">
    <source>
        <dbReference type="SAM" id="MobiDB-lite"/>
    </source>
</evidence>